<dbReference type="Pfam" id="PF00532">
    <property type="entry name" value="Peripla_BP_1"/>
    <property type="match status" value="1"/>
</dbReference>
<evidence type="ECO:0000256" key="4">
    <source>
        <dbReference type="SAM" id="SignalP"/>
    </source>
</evidence>
<feature type="domain" description="Periplasmic binding protein/LacI sugar binding" evidence="5">
    <location>
        <begin position="55"/>
        <end position="312"/>
    </location>
</feature>
<evidence type="ECO:0000313" key="7">
    <source>
        <dbReference type="Proteomes" id="UP000193224"/>
    </source>
</evidence>
<dbReference type="PANTHER" id="PTHR46847:SF1">
    <property type="entry name" value="D-ALLOSE-BINDING PERIPLASMIC PROTEIN-RELATED"/>
    <property type="match status" value="1"/>
</dbReference>
<dbReference type="InterPro" id="IPR014301">
    <property type="entry name" value="TMAO_TorT"/>
</dbReference>
<evidence type="ECO:0000259" key="5">
    <source>
        <dbReference type="Pfam" id="PF00532"/>
    </source>
</evidence>
<dbReference type="Gene3D" id="3.40.50.2300">
    <property type="match status" value="2"/>
</dbReference>
<reference evidence="6 7" key="1">
    <citation type="submission" date="2017-03" db="EMBL/GenBank/DDBJ databases">
        <authorList>
            <person name="Afonso C.L."/>
            <person name="Miller P.J."/>
            <person name="Scott M.A."/>
            <person name="Spackman E."/>
            <person name="Goraichik I."/>
            <person name="Dimitrov K.M."/>
            <person name="Suarez D.L."/>
            <person name="Swayne D.E."/>
        </authorList>
    </citation>
    <scope>NUCLEOTIDE SEQUENCE [LARGE SCALE GENOMIC DNA]</scope>
    <source>
        <strain evidence="6 7">CECT 7745</strain>
    </source>
</reference>
<accession>A0A1X7BRY0</accession>
<feature type="signal peptide" evidence="4">
    <location>
        <begin position="1"/>
        <end position="22"/>
    </location>
</feature>
<protein>
    <submittedName>
        <fullName evidence="6">Periplasmic protein TorT</fullName>
    </submittedName>
</protein>
<keyword evidence="7" id="KW-1185">Reference proteome</keyword>
<dbReference type="NCBIfam" id="NF008185">
    <property type="entry name" value="PRK10936.1"/>
    <property type="match status" value="1"/>
</dbReference>
<comment type="similarity">
    <text evidence="2">Belongs to the bacterial solute-binding protein 2 family.</text>
</comment>
<evidence type="ECO:0000256" key="2">
    <source>
        <dbReference type="ARBA" id="ARBA00007639"/>
    </source>
</evidence>
<dbReference type="OrthoDB" id="9773673at2"/>
<keyword evidence="3 4" id="KW-0732">Signal</keyword>
<dbReference type="GO" id="GO:0030313">
    <property type="term" value="C:cell envelope"/>
    <property type="evidence" value="ECO:0007669"/>
    <property type="project" value="UniProtKB-SubCell"/>
</dbReference>
<dbReference type="CDD" id="cd06306">
    <property type="entry name" value="PBP1_TorT-like"/>
    <property type="match status" value="1"/>
</dbReference>
<evidence type="ECO:0000313" key="6">
    <source>
        <dbReference type="EMBL" id="SMC12357.1"/>
    </source>
</evidence>
<dbReference type="Proteomes" id="UP000193224">
    <property type="component" value="Unassembled WGS sequence"/>
</dbReference>
<dbReference type="PANTHER" id="PTHR46847">
    <property type="entry name" value="D-ALLOSE-BINDING PERIPLASMIC PROTEIN-RELATED"/>
    <property type="match status" value="1"/>
</dbReference>
<name>A0A1X7BRY0_9RHOB</name>
<dbReference type="AlphaFoldDB" id="A0A1X7BRY0"/>
<gene>
    <name evidence="6" type="primary">torT_1</name>
    <name evidence="6" type="ORF">ROA7745_02182</name>
</gene>
<dbReference type="SUPFAM" id="SSF53822">
    <property type="entry name" value="Periplasmic binding protein-like I"/>
    <property type="match status" value="1"/>
</dbReference>
<dbReference type="EMBL" id="FWXB01000007">
    <property type="protein sequence ID" value="SMC12357.1"/>
    <property type="molecule type" value="Genomic_DNA"/>
</dbReference>
<dbReference type="InterPro" id="IPR001761">
    <property type="entry name" value="Peripla_BP/Lac1_sug-bd_dom"/>
</dbReference>
<dbReference type="NCBIfam" id="TIGR02955">
    <property type="entry name" value="TMAO_TorT"/>
    <property type="match status" value="1"/>
</dbReference>
<proteinExistence type="inferred from homology"/>
<dbReference type="InterPro" id="IPR028082">
    <property type="entry name" value="Peripla_BP_I"/>
</dbReference>
<dbReference type="RefSeq" id="WP_085800317.1">
    <property type="nucleotide sequence ID" value="NZ_FWXB01000007.1"/>
</dbReference>
<evidence type="ECO:0000256" key="1">
    <source>
        <dbReference type="ARBA" id="ARBA00004196"/>
    </source>
</evidence>
<sequence>MKILAAPFAFLFAALAATSVSALEDWDLERWLTPLDYASDTEAIQYARIGAASRTWRLCVAYPHLKDAYWLSVNYGMVQEAQRLGVSFRLVEAGGYPNLDRQIQQIRECMREGADALVVGTVSYDGLTETLLDIARENPVIATVNDIASDGIIAKSGVSWVQMGAAAGRAIADRHPKGSAPVKIAWFPGPKGAGWVTFVQQGFEEALAESSAEIVVTKWGDTGREIQVRLVEEALIERPDIDYIVGSAPAAEAAVSILRANGLSDKIGIVSDYMTHAVFRGIRRGRILSAPTDFPVLQGKLAIEQAVRALEGKLEITHAGPRVVIVDQDNLDEVGSDGSLAPPAFQPVFRLN</sequence>
<evidence type="ECO:0000256" key="3">
    <source>
        <dbReference type="ARBA" id="ARBA00022729"/>
    </source>
</evidence>
<organism evidence="6 7">
    <name type="scientific">Roseovarius aestuarii</name>
    <dbReference type="NCBI Taxonomy" id="475083"/>
    <lineage>
        <taxon>Bacteria</taxon>
        <taxon>Pseudomonadati</taxon>
        <taxon>Pseudomonadota</taxon>
        <taxon>Alphaproteobacteria</taxon>
        <taxon>Rhodobacterales</taxon>
        <taxon>Roseobacteraceae</taxon>
        <taxon>Roseovarius</taxon>
    </lineage>
</organism>
<feature type="chain" id="PRO_5013072701" evidence="4">
    <location>
        <begin position="23"/>
        <end position="352"/>
    </location>
</feature>
<comment type="subcellular location">
    <subcellularLocation>
        <location evidence="1">Cell envelope</location>
    </subcellularLocation>
</comment>